<accession>E0TXV7</accession>
<evidence type="ECO:0000313" key="1">
    <source>
        <dbReference type="EMBL" id="ADM37059.1"/>
    </source>
</evidence>
<dbReference type="KEGG" id="bss:BSUW23_05030"/>
<dbReference type="HOGENOM" id="CLU_3149709_0_0_9"/>
<proteinExistence type="predicted"/>
<protein>
    <submittedName>
        <fullName evidence="1">Uncharacterized protein</fullName>
    </submittedName>
</protein>
<dbReference type="EMBL" id="CP002183">
    <property type="protein sequence ID" value="ADM37059.1"/>
    <property type="molecule type" value="Genomic_DNA"/>
</dbReference>
<reference key="1">
    <citation type="submission" date="2010-08" db="EMBL/GenBank/DDBJ databases">
        <authorList>
            <person name="Zeigler D.R."/>
        </authorList>
    </citation>
    <scope>NUCLEOTIDE SEQUENCE</scope>
    <source>
        <strain>W23</strain>
    </source>
</reference>
<dbReference type="AlphaFoldDB" id="E0TXV7"/>
<reference evidence="1 2" key="2">
    <citation type="journal article" date="2011" name="Microbiology">
        <title>The genome sequence of Bacillus subtilis subsp. spizizenii W23: insights into speciation within the B. subtilis complex and into the history of B. subtilis genetics.</title>
        <authorList>
            <person name="Zeigler D.R."/>
        </authorList>
    </citation>
    <scope>NUCLEOTIDE SEQUENCE [LARGE SCALE GENOMIC DNA]</scope>
    <source>
        <strain evidence="2">ATCC 23059 / NRRL B-14472 / W23</strain>
    </source>
</reference>
<evidence type="ECO:0000313" key="2">
    <source>
        <dbReference type="Proteomes" id="UP000002233"/>
    </source>
</evidence>
<organism evidence="1 2">
    <name type="scientific">Bacillus spizizenii (strain ATCC 23059 / NRRL B-14472 / W23)</name>
    <name type="common">Bacillus subtilis subsp. spizizenii</name>
    <dbReference type="NCBI Taxonomy" id="655816"/>
    <lineage>
        <taxon>Bacteria</taxon>
        <taxon>Bacillati</taxon>
        <taxon>Bacillota</taxon>
        <taxon>Bacilli</taxon>
        <taxon>Bacillales</taxon>
        <taxon>Bacillaceae</taxon>
        <taxon>Bacillus</taxon>
    </lineage>
</organism>
<sequence length="41" mass="4814">MQLNEPAQLFYYLELLLVEDVLNVSFRSLSFTSTSAFFMTF</sequence>
<dbReference type="Proteomes" id="UP000002233">
    <property type="component" value="Chromosome"/>
</dbReference>
<gene>
    <name evidence="1" type="ordered locus">BSUW23_05030</name>
</gene>
<name>E0TXV7_BACSH</name>